<dbReference type="AlphaFoldDB" id="A0A2S8SUZ4"/>
<dbReference type="EMBL" id="NIGF01000004">
    <property type="protein sequence ID" value="PQV64599.1"/>
    <property type="molecule type" value="Genomic_DNA"/>
</dbReference>
<keyword evidence="2" id="KW-1185">Reference proteome</keyword>
<dbReference type="Gene3D" id="2.160.20.80">
    <property type="entry name" value="E3 ubiquitin-protein ligase SopA"/>
    <property type="match status" value="1"/>
</dbReference>
<comment type="caution">
    <text evidence="1">The sequence shown here is derived from an EMBL/GenBank/DDBJ whole genome shotgun (WGS) entry which is preliminary data.</text>
</comment>
<dbReference type="RefSeq" id="WP_105482978.1">
    <property type="nucleotide sequence ID" value="NZ_NIGF01000004.1"/>
</dbReference>
<organism evidence="1 2">
    <name type="scientific">Abditibacterium utsteinense</name>
    <dbReference type="NCBI Taxonomy" id="1960156"/>
    <lineage>
        <taxon>Bacteria</taxon>
        <taxon>Pseudomonadati</taxon>
        <taxon>Abditibacteriota</taxon>
        <taxon>Abditibacteriia</taxon>
        <taxon>Abditibacteriales</taxon>
        <taxon>Abditibacteriaceae</taxon>
        <taxon>Abditibacterium</taxon>
    </lineage>
</organism>
<reference evidence="1 2" key="1">
    <citation type="journal article" date="2018" name="Syst. Appl. Microbiol.">
        <title>Abditibacterium utsteinense sp. nov., the first cultivated member of candidate phylum FBP, isolated from ice-free Antarctic soil samples.</title>
        <authorList>
            <person name="Tahon G."/>
            <person name="Tytgat B."/>
            <person name="Lebbe L."/>
            <person name="Carlier A."/>
            <person name="Willems A."/>
        </authorList>
    </citation>
    <scope>NUCLEOTIDE SEQUENCE [LARGE SCALE GENOMIC DNA]</scope>
    <source>
        <strain evidence="1 2">LMG 29911</strain>
    </source>
</reference>
<dbReference type="InterPro" id="IPR051082">
    <property type="entry name" value="Pentapeptide-BTB/POZ_domain"/>
</dbReference>
<dbReference type="OrthoDB" id="67652at2"/>
<dbReference type="Proteomes" id="UP000237684">
    <property type="component" value="Unassembled WGS sequence"/>
</dbReference>
<dbReference type="PANTHER" id="PTHR14136">
    <property type="entry name" value="BTB_POZ DOMAIN-CONTAINING PROTEIN KCTD9"/>
    <property type="match status" value="1"/>
</dbReference>
<protein>
    <submittedName>
        <fullName evidence="1">Pentapeptide repeat-containing protein</fullName>
    </submittedName>
</protein>
<dbReference type="SUPFAM" id="SSF141571">
    <property type="entry name" value="Pentapeptide repeat-like"/>
    <property type="match status" value="1"/>
</dbReference>
<dbReference type="PANTHER" id="PTHR14136:SF17">
    <property type="entry name" value="BTB_POZ DOMAIN-CONTAINING PROTEIN KCTD9"/>
    <property type="match status" value="1"/>
</dbReference>
<dbReference type="InterPro" id="IPR001646">
    <property type="entry name" value="5peptide_repeat"/>
</dbReference>
<dbReference type="InParanoid" id="A0A2S8SUZ4"/>
<evidence type="ECO:0000313" key="2">
    <source>
        <dbReference type="Proteomes" id="UP000237684"/>
    </source>
</evidence>
<accession>A0A2S8SUZ4</accession>
<name>A0A2S8SUZ4_9BACT</name>
<dbReference type="Pfam" id="PF00805">
    <property type="entry name" value="Pentapeptide"/>
    <property type="match status" value="2"/>
</dbReference>
<proteinExistence type="predicted"/>
<sequence length="219" mass="24353">MKKTLLSPPRFDENSLTPQDFDELELESEIDLRALKIGGVAHGEAENARFSSLVFEGARLSAVAMRRAHFEDTIFRVCDLAGLDARQVFASRIEIEACRATGILAPESDWRDAVFRDSNLSLAQFRFAKFERARFEDCDLREADFQNADLSGVVFQNCDLSGAQFSFARLQGADFRTSETQKIVVDASALRGLIVSPLQAAQFAAILGLQVRWSEGEIP</sequence>
<evidence type="ECO:0000313" key="1">
    <source>
        <dbReference type="EMBL" id="PQV64599.1"/>
    </source>
</evidence>
<gene>
    <name evidence="1" type="ORF">B1R32_10492</name>
</gene>